<sequence length="168" mass="19244">MQDFTIESLDAKEVLTYRHEFAATPQEIYNAFIDPKLFIKWFGPKDWNVVPNTLTLEPVNGGRKQFVMKHRHNPKFQAPMYMRFIAMKEPELLEYREALPTPQGQPSDTLVALRIELEEGTAITEDGVGKGTILKLTQGPLPQEVHEQTLTSWKDSFVELTKLLDASK</sequence>
<accession>A0A7H2BCY3</accession>
<comment type="similarity">
    <text evidence="1">Belongs to the AHA1 family.</text>
</comment>
<organism evidence="3 4">
    <name type="scientific">Rothia terrae</name>
    <dbReference type="NCBI Taxonomy" id="396015"/>
    <lineage>
        <taxon>Bacteria</taxon>
        <taxon>Bacillati</taxon>
        <taxon>Actinomycetota</taxon>
        <taxon>Actinomycetes</taxon>
        <taxon>Micrococcales</taxon>
        <taxon>Micrococcaceae</taxon>
        <taxon>Rothia</taxon>
    </lineage>
</organism>
<dbReference type="Proteomes" id="UP000516404">
    <property type="component" value="Chromosome"/>
</dbReference>
<keyword evidence="4" id="KW-1185">Reference proteome</keyword>
<evidence type="ECO:0000313" key="3">
    <source>
        <dbReference type="EMBL" id="QNV37529.1"/>
    </source>
</evidence>
<dbReference type="Gene3D" id="3.30.530.20">
    <property type="match status" value="1"/>
</dbReference>
<proteinExistence type="inferred from homology"/>
<evidence type="ECO:0000313" key="4">
    <source>
        <dbReference type="Proteomes" id="UP000516404"/>
    </source>
</evidence>
<dbReference type="SUPFAM" id="SSF55961">
    <property type="entry name" value="Bet v1-like"/>
    <property type="match status" value="1"/>
</dbReference>
<name>A0A7H2BCY3_9MICC</name>
<dbReference type="InterPro" id="IPR023393">
    <property type="entry name" value="START-like_dom_sf"/>
</dbReference>
<dbReference type="CDD" id="cd07814">
    <property type="entry name" value="SRPBCC_CalC_Aha1-like"/>
    <property type="match status" value="1"/>
</dbReference>
<dbReference type="AlphaFoldDB" id="A0A7H2BCY3"/>
<dbReference type="Pfam" id="PF08327">
    <property type="entry name" value="AHSA1"/>
    <property type="match status" value="1"/>
</dbReference>
<gene>
    <name evidence="3" type="ORF">IDM49_09990</name>
</gene>
<dbReference type="EMBL" id="CP061539">
    <property type="protein sequence ID" value="QNV37529.1"/>
    <property type="molecule type" value="Genomic_DNA"/>
</dbReference>
<feature type="domain" description="Activator of Hsp90 ATPase homologue 1/2-like C-terminal" evidence="2">
    <location>
        <begin position="23"/>
        <end position="164"/>
    </location>
</feature>
<dbReference type="KEGG" id="rter:IDM49_09990"/>
<evidence type="ECO:0000259" key="2">
    <source>
        <dbReference type="Pfam" id="PF08327"/>
    </source>
</evidence>
<evidence type="ECO:0000256" key="1">
    <source>
        <dbReference type="ARBA" id="ARBA00006817"/>
    </source>
</evidence>
<protein>
    <submittedName>
        <fullName evidence="3">SRPBCC domain-containing protein</fullName>
    </submittedName>
</protein>
<dbReference type="InterPro" id="IPR013538">
    <property type="entry name" value="ASHA1/2-like_C"/>
</dbReference>
<dbReference type="GeneID" id="96624568"/>
<dbReference type="RefSeq" id="WP_190724392.1">
    <property type="nucleotide sequence ID" value="NZ_CP061539.1"/>
</dbReference>
<reference evidence="3 4" key="1">
    <citation type="submission" date="2020-09" db="EMBL/GenBank/DDBJ databases">
        <title>Investigation of environmental microbes.</title>
        <authorList>
            <person name="Ou Y."/>
            <person name="Kang Q."/>
        </authorList>
    </citation>
    <scope>NUCLEOTIDE SEQUENCE [LARGE SCALE GENOMIC DNA]</scope>
    <source>
        <strain evidence="3 4">KJZ-14</strain>
    </source>
</reference>